<dbReference type="Proteomes" id="UP000324748">
    <property type="component" value="Unassembled WGS sequence"/>
</dbReference>
<name>A0A5B0LYK1_PUCGR</name>
<dbReference type="EMBL" id="VSWC01000183">
    <property type="protein sequence ID" value="KAA1068910.1"/>
    <property type="molecule type" value="Genomic_DNA"/>
</dbReference>
<evidence type="ECO:0000313" key="1">
    <source>
        <dbReference type="EMBL" id="KAA1068910.1"/>
    </source>
</evidence>
<accession>A0A5B0LYK1</accession>
<sequence length="126" mass="14562">MHMTIKEVANPYYTQVTSFDKVVVAGRKRYIISFCIKHLIRFTKEDQMEGLAEWAKWGTELPIIVTDYGFKCYVGGDFDVDVDCLVRRCDGGVIDLRVSSRVEEYQPCPWPPLPENHGWKIISQES</sequence>
<comment type="caution">
    <text evidence="1">The sequence shown here is derived from an EMBL/GenBank/DDBJ whole genome shotgun (WGS) entry which is preliminary data.</text>
</comment>
<evidence type="ECO:0000313" key="2">
    <source>
        <dbReference type="Proteomes" id="UP000324748"/>
    </source>
</evidence>
<keyword evidence="2" id="KW-1185">Reference proteome</keyword>
<protein>
    <submittedName>
        <fullName evidence="1">Uncharacterized protein</fullName>
    </submittedName>
</protein>
<organism evidence="1 2">
    <name type="scientific">Puccinia graminis f. sp. tritici</name>
    <dbReference type="NCBI Taxonomy" id="56615"/>
    <lineage>
        <taxon>Eukaryota</taxon>
        <taxon>Fungi</taxon>
        <taxon>Dikarya</taxon>
        <taxon>Basidiomycota</taxon>
        <taxon>Pucciniomycotina</taxon>
        <taxon>Pucciniomycetes</taxon>
        <taxon>Pucciniales</taxon>
        <taxon>Pucciniaceae</taxon>
        <taxon>Puccinia</taxon>
    </lineage>
</organism>
<dbReference type="OrthoDB" id="2497753at2759"/>
<dbReference type="AlphaFoldDB" id="A0A5B0LYK1"/>
<gene>
    <name evidence="1" type="ORF">PGT21_005409</name>
</gene>
<reference evidence="1 2" key="1">
    <citation type="submission" date="2019-05" db="EMBL/GenBank/DDBJ databases">
        <title>Emergence of the Ug99 lineage of the wheat stem rust pathogen through somatic hybridization.</title>
        <authorList>
            <person name="Li F."/>
            <person name="Upadhyaya N.M."/>
            <person name="Sperschneider J."/>
            <person name="Matny O."/>
            <person name="Nguyen-Phuc H."/>
            <person name="Mago R."/>
            <person name="Raley C."/>
            <person name="Miller M.E."/>
            <person name="Silverstein K.A.T."/>
            <person name="Henningsen E."/>
            <person name="Hirsch C.D."/>
            <person name="Visser B."/>
            <person name="Pretorius Z.A."/>
            <person name="Steffenson B.J."/>
            <person name="Schwessinger B."/>
            <person name="Dodds P.N."/>
            <person name="Figueroa M."/>
        </authorList>
    </citation>
    <scope>NUCLEOTIDE SEQUENCE [LARGE SCALE GENOMIC DNA]</scope>
    <source>
        <strain evidence="1">21-0</strain>
    </source>
</reference>
<proteinExistence type="predicted"/>